<keyword evidence="1" id="KW-0812">Transmembrane</keyword>
<dbReference type="Proteomes" id="UP001279681">
    <property type="component" value="Unassembled WGS sequence"/>
</dbReference>
<keyword evidence="3" id="KW-1185">Reference proteome</keyword>
<dbReference type="EMBL" id="JAVIKH010000028">
    <property type="protein sequence ID" value="MDX8337283.1"/>
    <property type="molecule type" value="Genomic_DNA"/>
</dbReference>
<accession>A0ABU4WFN4</accession>
<evidence type="ECO:0000313" key="3">
    <source>
        <dbReference type="Proteomes" id="UP001279681"/>
    </source>
</evidence>
<keyword evidence="1" id="KW-0472">Membrane</keyword>
<sequence>MKKCLIIPGASLLGGSLAAVKVVGSSGAVIMSATSGTAGAAVAGLFGASGTAGAAAVSSGLATIGGFVGGGMAAGAIITKAVTFGAIGAGVYGVIKVLKK</sequence>
<feature type="transmembrane region" description="Helical" evidence="1">
    <location>
        <begin position="81"/>
        <end position="98"/>
    </location>
</feature>
<reference evidence="3" key="1">
    <citation type="submission" date="2023-07" db="EMBL/GenBank/DDBJ databases">
        <authorList>
            <person name="Colorado M.A."/>
            <person name="Villamil L.M."/>
            <person name="Melo J.F."/>
            <person name="Rodriguez J.A."/>
            <person name="Ruiz R.Y."/>
        </authorList>
    </citation>
    <scope>NUCLEOTIDE SEQUENCE [LARGE SCALE GENOMIC DNA]</scope>
    <source>
        <strain evidence="3">C33</strain>
    </source>
</reference>
<dbReference type="RefSeq" id="WP_320314626.1">
    <property type="nucleotide sequence ID" value="NZ_JAVIKH010000028.1"/>
</dbReference>
<feature type="transmembrane region" description="Helical" evidence="1">
    <location>
        <begin position="28"/>
        <end position="48"/>
    </location>
</feature>
<evidence type="ECO:0000256" key="1">
    <source>
        <dbReference type="SAM" id="Phobius"/>
    </source>
</evidence>
<keyword evidence="1" id="KW-1133">Transmembrane helix</keyword>
<gene>
    <name evidence="2" type="ORF">RFV38_12390</name>
</gene>
<protein>
    <submittedName>
        <fullName evidence="2">Uncharacterized protein</fullName>
    </submittedName>
</protein>
<comment type="caution">
    <text evidence="2">The sequence shown here is derived from an EMBL/GenBank/DDBJ whole genome shotgun (WGS) entry which is preliminary data.</text>
</comment>
<organism evidence="2 3">
    <name type="scientific">Candidatus Cetobacterium colombiensis</name>
    <dbReference type="NCBI Taxonomy" id="3073100"/>
    <lineage>
        <taxon>Bacteria</taxon>
        <taxon>Fusobacteriati</taxon>
        <taxon>Fusobacteriota</taxon>
        <taxon>Fusobacteriia</taxon>
        <taxon>Fusobacteriales</taxon>
        <taxon>Fusobacteriaceae</taxon>
        <taxon>Cetobacterium</taxon>
    </lineage>
</organism>
<name>A0ABU4WFN4_9FUSO</name>
<proteinExistence type="predicted"/>
<evidence type="ECO:0000313" key="2">
    <source>
        <dbReference type="EMBL" id="MDX8337283.1"/>
    </source>
</evidence>